<dbReference type="Proteomes" id="UP000296049">
    <property type="component" value="Unassembled WGS sequence"/>
</dbReference>
<dbReference type="EMBL" id="KB745685">
    <property type="protein sequence ID" value="EOA93694.1"/>
    <property type="molecule type" value="Genomic_DNA"/>
</dbReference>
<evidence type="ECO:0000256" key="1">
    <source>
        <dbReference type="SAM" id="MobiDB-lite"/>
    </source>
</evidence>
<name>R0KWZ7_ANAPL</name>
<feature type="compositionally biased region" description="Low complexity" evidence="1">
    <location>
        <begin position="111"/>
        <end position="124"/>
    </location>
</feature>
<dbReference type="AlphaFoldDB" id="R0KWZ7"/>
<reference evidence="3" key="1">
    <citation type="journal article" date="2013" name="Nat. Genet.">
        <title>The duck genome and transcriptome provide insight into an avian influenza virus reservoir species.</title>
        <authorList>
            <person name="Huang Y."/>
            <person name="Li Y."/>
            <person name="Burt D.W."/>
            <person name="Chen H."/>
            <person name="Zhang Y."/>
            <person name="Qian W."/>
            <person name="Kim H."/>
            <person name="Gan S."/>
            <person name="Zhao Y."/>
            <person name="Li J."/>
            <person name="Yi K."/>
            <person name="Feng H."/>
            <person name="Zhu P."/>
            <person name="Li B."/>
            <person name="Liu Q."/>
            <person name="Fairley S."/>
            <person name="Magor K.E."/>
            <person name="Du Z."/>
            <person name="Hu X."/>
            <person name="Goodman L."/>
            <person name="Tafer H."/>
            <person name="Vignal A."/>
            <person name="Lee T."/>
            <person name="Kim K.W."/>
            <person name="Sheng Z."/>
            <person name="An Y."/>
            <person name="Searle S."/>
            <person name="Herrero J."/>
            <person name="Groenen M.A."/>
            <person name="Crooijmans R.P."/>
            <person name="Faraut T."/>
            <person name="Cai Q."/>
            <person name="Webster R.G."/>
            <person name="Aldridge J.R."/>
            <person name="Warren W.C."/>
            <person name="Bartschat S."/>
            <person name="Kehr S."/>
            <person name="Marz M."/>
            <person name="Stadler P.F."/>
            <person name="Smith J."/>
            <person name="Kraus R.H."/>
            <person name="Zhao Y."/>
            <person name="Ren L."/>
            <person name="Fei J."/>
            <person name="Morisson M."/>
            <person name="Kaiser P."/>
            <person name="Griffin D.K."/>
            <person name="Rao M."/>
            <person name="Pitel F."/>
            <person name="Wang J."/>
            <person name="Li N."/>
        </authorList>
    </citation>
    <scope>NUCLEOTIDE SEQUENCE [LARGE SCALE GENOMIC DNA]</scope>
</reference>
<gene>
    <name evidence="2" type="ORF">Anapl_17603</name>
</gene>
<keyword evidence="3" id="KW-1185">Reference proteome</keyword>
<sequence>MSAGPSPVGVTCDPDEILYTERALGTVPGHGSANKTANKRQISKSGSPTHEETQLKTFEEITAALSMTTNAEKCCSVLKQIGNVSSSHSVLIAFGSHEKLRENHHLDTRQPAPSTSSPQVTTPSGLQAVAQRSGFSKAEREEEEVRRGRSEDEQLSRVASAAIRLAGSFYKLLEEALETAISKSSTLKAGDVYTTHVLMKGTHSAEEEILSAATANITKIKPVCLSLPDNHYYAGVFLNTLKSACHESLLIFTKSSFVLPFTRCIYKHFPERVSGMQKQSDEGLWNATLSPSRTGAWKRLYPLSHSISGSGCILSVIPLTPANYLYGEAVSVREFLKDLPLAVQFRRSQSALPSASFTTSSSCFPQSLQLLTASNSDPSFLSAPPPVSPCLKAWHQSTSNQLIAMGQPTPHLPPGETYGTPSAADCEKALQGARLPSHPAGSSTSSLQQGMGRSLCGYQGASHHVQTKHLGQLPLWEHPHLL</sequence>
<organism evidence="2 3">
    <name type="scientific">Anas platyrhynchos</name>
    <name type="common">Mallard</name>
    <name type="synonym">Anas boschas</name>
    <dbReference type="NCBI Taxonomy" id="8839"/>
    <lineage>
        <taxon>Eukaryota</taxon>
        <taxon>Metazoa</taxon>
        <taxon>Chordata</taxon>
        <taxon>Craniata</taxon>
        <taxon>Vertebrata</taxon>
        <taxon>Euteleostomi</taxon>
        <taxon>Archelosauria</taxon>
        <taxon>Archosauria</taxon>
        <taxon>Dinosauria</taxon>
        <taxon>Saurischia</taxon>
        <taxon>Theropoda</taxon>
        <taxon>Coelurosauria</taxon>
        <taxon>Aves</taxon>
        <taxon>Neognathae</taxon>
        <taxon>Galloanserae</taxon>
        <taxon>Anseriformes</taxon>
        <taxon>Anatidae</taxon>
        <taxon>Anatinae</taxon>
        <taxon>Anas</taxon>
    </lineage>
</organism>
<feature type="region of interest" description="Disordered" evidence="1">
    <location>
        <begin position="25"/>
        <end position="53"/>
    </location>
</feature>
<evidence type="ECO:0000313" key="3">
    <source>
        <dbReference type="Proteomes" id="UP000296049"/>
    </source>
</evidence>
<evidence type="ECO:0000313" key="2">
    <source>
        <dbReference type="EMBL" id="EOA93694.1"/>
    </source>
</evidence>
<feature type="compositionally biased region" description="Basic and acidic residues" evidence="1">
    <location>
        <begin position="137"/>
        <end position="153"/>
    </location>
</feature>
<proteinExistence type="predicted"/>
<protein>
    <submittedName>
        <fullName evidence="2">Uncharacterized protein</fullName>
    </submittedName>
</protein>
<feature type="region of interest" description="Disordered" evidence="1">
    <location>
        <begin position="105"/>
        <end position="153"/>
    </location>
</feature>
<accession>R0KWZ7</accession>